<comment type="caution">
    <text evidence="9">Lacks conserved residue(s) required for the propagation of feature annotation.</text>
</comment>
<dbReference type="PANTHER" id="PTHR19331:SF487">
    <property type="entry name" value="SOLUBLE SCAVENGER RECEPTOR CYSTEINE-RICH DOMAIN-CONTAINING PROTEIN SSC5D"/>
    <property type="match status" value="1"/>
</dbReference>
<dbReference type="PRINTS" id="PR00258">
    <property type="entry name" value="SPERACTRCPTR"/>
</dbReference>
<evidence type="ECO:0000256" key="6">
    <source>
        <dbReference type="ARBA" id="ARBA00058074"/>
    </source>
</evidence>
<protein>
    <recommendedName>
        <fullName evidence="8">Soluble scavenger receptor cysteine-rich domain-containing protein SSC5D</fullName>
    </recommendedName>
</protein>
<evidence type="ECO:0000256" key="1">
    <source>
        <dbReference type="ARBA" id="ARBA00022729"/>
    </source>
</evidence>
<feature type="disulfide bond" evidence="9">
    <location>
        <begin position="369"/>
        <end position="379"/>
    </location>
</feature>
<keyword evidence="5" id="KW-0325">Glycoprotein</keyword>
<comment type="subunit">
    <text evidence="7">Interacts with LGALS1 and laminin.</text>
</comment>
<dbReference type="InterPro" id="IPR001190">
    <property type="entry name" value="SRCR"/>
</dbReference>
<feature type="non-terminal residue" evidence="11">
    <location>
        <position position="1"/>
    </location>
</feature>
<feature type="disulfide bond" evidence="9">
    <location>
        <begin position="338"/>
        <end position="399"/>
    </location>
</feature>
<dbReference type="FunFam" id="3.10.250.10:FF:000007">
    <property type="entry name" value="Soluble scavenger receptor cysteine-rich domain-containing protein SSC5D"/>
    <property type="match status" value="1"/>
</dbReference>
<dbReference type="FunFam" id="3.10.250.10:FF:000004">
    <property type="entry name" value="Scavenger receptor cysteine-rich type 1 protein M130"/>
    <property type="match status" value="2"/>
</dbReference>
<dbReference type="SMART" id="SM00202">
    <property type="entry name" value="SR"/>
    <property type="match status" value="5"/>
</dbReference>
<keyword evidence="12" id="KW-1185">Reference proteome</keyword>
<dbReference type="GO" id="GO:0016020">
    <property type="term" value="C:membrane"/>
    <property type="evidence" value="ECO:0007669"/>
    <property type="project" value="InterPro"/>
</dbReference>
<reference evidence="11" key="1">
    <citation type="submission" date="2019-10" db="EMBL/GenBank/DDBJ databases">
        <title>Bird 10,000 Genomes (B10K) Project - Family phase.</title>
        <authorList>
            <person name="Zhang G."/>
        </authorList>
    </citation>
    <scope>NUCLEOTIDE SEQUENCE</scope>
    <source>
        <strain evidence="11">B10K-DU-002-69</strain>
        <tissue evidence="11">Muscle</tissue>
    </source>
</reference>
<accession>A0A851DFI4</accession>
<feature type="domain" description="SRCR" evidence="10">
    <location>
        <begin position="197"/>
        <end position="295"/>
    </location>
</feature>
<name>A0A851DFI4_TODME</name>
<dbReference type="PANTHER" id="PTHR19331">
    <property type="entry name" value="SCAVENGER RECEPTOR DOMAIN-CONTAINING"/>
    <property type="match status" value="1"/>
</dbReference>
<dbReference type="PROSITE" id="PS50287">
    <property type="entry name" value="SRCR_2"/>
    <property type="match status" value="5"/>
</dbReference>
<feature type="disulfide bond" evidence="9">
    <location>
        <begin position="325"/>
        <end position="389"/>
    </location>
</feature>
<dbReference type="SUPFAM" id="SSF56487">
    <property type="entry name" value="SRCR-like"/>
    <property type="match status" value="5"/>
</dbReference>
<dbReference type="Pfam" id="PF00530">
    <property type="entry name" value="SRCR"/>
    <property type="match status" value="5"/>
</dbReference>
<keyword evidence="3 9" id="KW-1015">Disulfide bond</keyword>
<feature type="domain" description="SRCR" evidence="10">
    <location>
        <begin position="1"/>
        <end position="87"/>
    </location>
</feature>
<evidence type="ECO:0000259" key="10">
    <source>
        <dbReference type="PROSITE" id="PS50287"/>
    </source>
</evidence>
<evidence type="ECO:0000256" key="8">
    <source>
        <dbReference type="ARBA" id="ARBA00069168"/>
    </source>
</evidence>
<evidence type="ECO:0000313" key="11">
    <source>
        <dbReference type="EMBL" id="NWI69331.1"/>
    </source>
</evidence>
<dbReference type="AlphaFoldDB" id="A0A851DFI4"/>
<evidence type="ECO:0000256" key="9">
    <source>
        <dbReference type="PROSITE-ProRule" id="PRU00196"/>
    </source>
</evidence>
<keyword evidence="2" id="KW-0677">Repeat</keyword>
<dbReference type="InterPro" id="IPR036772">
    <property type="entry name" value="SRCR-like_dom_sf"/>
</dbReference>
<keyword evidence="4" id="KW-0675">Receptor</keyword>
<feature type="disulfide bond" evidence="9">
    <location>
        <begin position="163"/>
        <end position="173"/>
    </location>
</feature>
<evidence type="ECO:0000313" key="12">
    <source>
        <dbReference type="Proteomes" id="UP000660247"/>
    </source>
</evidence>
<dbReference type="OrthoDB" id="536948at2759"/>
<feature type="disulfide bond" evidence="9">
    <location>
        <begin position="56"/>
        <end position="66"/>
    </location>
</feature>
<evidence type="ECO:0000256" key="3">
    <source>
        <dbReference type="ARBA" id="ARBA00023157"/>
    </source>
</evidence>
<dbReference type="FunFam" id="3.10.250.10:FF:000009">
    <property type="entry name" value="WC1"/>
    <property type="match status" value="2"/>
</dbReference>
<feature type="disulfide bond" evidence="9">
    <location>
        <begin position="25"/>
        <end position="86"/>
    </location>
</feature>
<evidence type="ECO:0000256" key="5">
    <source>
        <dbReference type="ARBA" id="ARBA00023180"/>
    </source>
</evidence>
<feature type="disulfide bond" evidence="9">
    <location>
        <begin position="222"/>
        <end position="286"/>
    </location>
</feature>
<proteinExistence type="predicted"/>
<dbReference type="PROSITE" id="PS00420">
    <property type="entry name" value="SRCR_1"/>
    <property type="match status" value="1"/>
</dbReference>
<feature type="domain" description="SRCR" evidence="10">
    <location>
        <begin position="434"/>
        <end position="507"/>
    </location>
</feature>
<keyword evidence="1" id="KW-0732">Signal</keyword>
<gene>
    <name evidence="11" type="primary">Cd163_0</name>
    <name evidence="11" type="ORF">TODMEX_R01996</name>
</gene>
<feature type="non-terminal residue" evidence="11">
    <location>
        <position position="507"/>
    </location>
</feature>
<feature type="domain" description="SRCR" evidence="10">
    <location>
        <begin position="92"/>
        <end position="194"/>
    </location>
</feature>
<feature type="domain" description="SRCR" evidence="10">
    <location>
        <begin position="300"/>
        <end position="400"/>
    </location>
</feature>
<evidence type="ECO:0000256" key="2">
    <source>
        <dbReference type="ARBA" id="ARBA00022737"/>
    </source>
</evidence>
<evidence type="ECO:0000256" key="7">
    <source>
        <dbReference type="ARBA" id="ARBA00064153"/>
    </source>
</evidence>
<dbReference type="Proteomes" id="UP000660247">
    <property type="component" value="Unassembled WGS sequence"/>
</dbReference>
<comment type="function">
    <text evidence="6">Binds to extracellular matrix proteins. Binds to pathogen-associated molecular patterns (PAMPs) present on the cell walls of Gram-positive and Gram-negative bacteria and fungi, behaving as a pattern recognition receptor (PRR). Induces bacterial and fungal aggregation and subsequent inhibition of PAMP-induced cytokine release. Does not possess intrinsic bactericidal activity. May play a role in the innate defense and homeostasis of certain epithelial surfaces.</text>
</comment>
<organism evidence="11 12">
    <name type="scientific">Todus mexicanus</name>
    <name type="common">Puerto Rican tody</name>
    <dbReference type="NCBI Taxonomy" id="135184"/>
    <lineage>
        <taxon>Eukaryota</taxon>
        <taxon>Metazoa</taxon>
        <taxon>Chordata</taxon>
        <taxon>Craniata</taxon>
        <taxon>Vertebrata</taxon>
        <taxon>Euteleostomi</taxon>
        <taxon>Archelosauria</taxon>
        <taxon>Archosauria</taxon>
        <taxon>Dinosauria</taxon>
        <taxon>Saurischia</taxon>
        <taxon>Theropoda</taxon>
        <taxon>Coelurosauria</taxon>
        <taxon>Aves</taxon>
        <taxon>Neognathae</taxon>
        <taxon>Neoaves</taxon>
        <taxon>Telluraves</taxon>
        <taxon>Coraciimorphae</taxon>
        <taxon>Coraciiformes</taxon>
        <taxon>Todidae</taxon>
        <taxon>Todus</taxon>
    </lineage>
</organism>
<evidence type="ECO:0000256" key="4">
    <source>
        <dbReference type="ARBA" id="ARBA00023170"/>
    </source>
</evidence>
<dbReference type="Gene3D" id="3.10.250.10">
    <property type="entry name" value="SRCR-like domain"/>
    <property type="match status" value="5"/>
</dbReference>
<feature type="disulfide bond" evidence="9">
    <location>
        <begin position="266"/>
        <end position="276"/>
    </location>
</feature>
<dbReference type="EMBL" id="WEIS01078424">
    <property type="protein sequence ID" value="NWI69331.1"/>
    <property type="molecule type" value="Genomic_DNA"/>
</dbReference>
<sequence>KHNGEWGSVCNYDFDWEARWAAVVCRQLGCGRAVWSSPYAPFGQGTGRIWLQPFFCQGIEEELQACPHFGWGQHFCGHTLDVGVTCEEAMELRLVGGGGPCAGRVEVKLRGRWGAVADSNWYLDEAEVVCQQLGCGSAIGTYVGATTRFGEGDGPVNLAVVECDGDEAALWDCKIRGWGPYAAIHEFDAAVACQGFARLVGGDSDCAGRLEVRRGRVWTSVCEDHVDIKAAQVVCRELGCGVVLAVTSTGHAEVESRPLWEEAFECAGTESLLATCARRPARGQGCASHASIVCSPYAGFRLAGNTSSCAGRVEVKVGRTWGSLCATSWDLPDAHVLCHHLGCGRAVTVLPGGSFGEGHGPLWQGAFGCAGSERHPGECPMVVLGEPSCPPGHAAAINCSGLCGTRRQMPGGAFGSPQGLGAEDAGLFWGDRRVRLAGGPGRCAGRVELYDNGTWSSVCQDNWDTLDAAVVCHQLGCGTALAAPGSTRFGAGTGPLWPGGGSCAGTE</sequence>
<comment type="caution">
    <text evidence="11">The sequence shown here is derived from an EMBL/GenBank/DDBJ whole genome shotgun (WGS) entry which is preliminary data.</text>
</comment>